<dbReference type="GO" id="GO:0005886">
    <property type="term" value="C:plasma membrane"/>
    <property type="evidence" value="ECO:0007669"/>
    <property type="project" value="UniProtKB-SubCell"/>
</dbReference>
<dbReference type="EMBL" id="MNYX01000058">
    <property type="protein sequence ID" value="OIP65020.1"/>
    <property type="molecule type" value="Genomic_DNA"/>
</dbReference>
<feature type="transmembrane region" description="Helical" evidence="8">
    <location>
        <begin position="377"/>
        <end position="398"/>
    </location>
</feature>
<dbReference type="Proteomes" id="UP000182059">
    <property type="component" value="Unassembled WGS sequence"/>
</dbReference>
<keyword evidence="5 8" id="KW-0812">Transmembrane</keyword>
<dbReference type="PANTHER" id="PTHR30012">
    <property type="entry name" value="GENERAL SECRETION PATHWAY PROTEIN"/>
    <property type="match status" value="1"/>
</dbReference>
<feature type="domain" description="Type II secretion system protein GspF" evidence="9">
    <location>
        <begin position="71"/>
        <end position="194"/>
    </location>
</feature>
<accession>A0A1J5FY44</accession>
<evidence type="ECO:0000256" key="5">
    <source>
        <dbReference type="ARBA" id="ARBA00022692"/>
    </source>
</evidence>
<organism evidence="10 11">
    <name type="scientific">Candidatus Nomurabacteria bacterium CG2_30_43_9</name>
    <dbReference type="NCBI Taxonomy" id="1805283"/>
    <lineage>
        <taxon>Bacteria</taxon>
        <taxon>Candidatus Nomuraibacteriota</taxon>
    </lineage>
</organism>
<feature type="transmembrane region" description="Helical" evidence="8">
    <location>
        <begin position="170"/>
        <end position="193"/>
    </location>
</feature>
<dbReference type="AlphaFoldDB" id="A0A1J5FY44"/>
<dbReference type="InterPro" id="IPR003004">
    <property type="entry name" value="GspF/PilC"/>
</dbReference>
<evidence type="ECO:0000256" key="2">
    <source>
        <dbReference type="ARBA" id="ARBA00005745"/>
    </source>
</evidence>
<keyword evidence="7 8" id="KW-0472">Membrane</keyword>
<evidence type="ECO:0000313" key="10">
    <source>
        <dbReference type="EMBL" id="OIP65020.1"/>
    </source>
</evidence>
<dbReference type="FunFam" id="1.20.81.30:FF:000001">
    <property type="entry name" value="Type II secretion system protein F"/>
    <property type="match status" value="2"/>
</dbReference>
<feature type="domain" description="Type II secretion system protein GspF" evidence="9">
    <location>
        <begin position="275"/>
        <end position="396"/>
    </location>
</feature>
<evidence type="ECO:0000256" key="6">
    <source>
        <dbReference type="ARBA" id="ARBA00022989"/>
    </source>
</evidence>
<protein>
    <recommendedName>
        <fullName evidence="9">Type II secretion system protein GspF domain-containing protein</fullName>
    </recommendedName>
</protein>
<evidence type="ECO:0000259" key="9">
    <source>
        <dbReference type="Pfam" id="PF00482"/>
    </source>
</evidence>
<comment type="caution">
    <text evidence="10">The sequence shown here is derived from an EMBL/GenBank/DDBJ whole genome shotgun (WGS) entry which is preliminary data.</text>
</comment>
<dbReference type="PRINTS" id="PR00812">
    <property type="entry name" value="BCTERIALGSPF"/>
</dbReference>
<dbReference type="InterPro" id="IPR018076">
    <property type="entry name" value="T2SS_GspF_dom"/>
</dbReference>
<feature type="transmembrane region" description="Helical" evidence="8">
    <location>
        <begin position="213"/>
        <end position="243"/>
    </location>
</feature>
<keyword evidence="3" id="KW-1003">Cell membrane</keyword>
<evidence type="ECO:0000256" key="7">
    <source>
        <dbReference type="ARBA" id="ARBA00023136"/>
    </source>
</evidence>
<name>A0A1J5FY44_9BACT</name>
<dbReference type="Gene3D" id="1.20.81.30">
    <property type="entry name" value="Type II secretion system (T2SS), domain F"/>
    <property type="match status" value="2"/>
</dbReference>
<evidence type="ECO:0000256" key="8">
    <source>
        <dbReference type="SAM" id="Phobius"/>
    </source>
</evidence>
<dbReference type="PANTHER" id="PTHR30012:SF0">
    <property type="entry name" value="TYPE II SECRETION SYSTEM PROTEIN F-RELATED"/>
    <property type="match status" value="1"/>
</dbReference>
<dbReference type="InterPro" id="IPR042094">
    <property type="entry name" value="T2SS_GspF_sf"/>
</dbReference>
<dbReference type="Pfam" id="PF00482">
    <property type="entry name" value="T2SSF"/>
    <property type="match status" value="2"/>
</dbReference>
<evidence type="ECO:0000256" key="1">
    <source>
        <dbReference type="ARBA" id="ARBA00004429"/>
    </source>
</evidence>
<sequence length="404" mass="44135">MPKFKYQVRELSGEYTSGEMGAKDRFAVASELRANGKSVVSVEEVAVGFVINIDSINEMLSRVKVRELITFSHNLSAMMTAGLSLSRGLSIQERQTKNPALKKTLKTLIAEISKGSTLSAGMEKSPKVFSPIFISMVRAGEESGSLSDALLTLGDQLEKSYLLKKKIKGAMIYPSVVIATLIIIGVLMFIYVVPTLAATFKELNTELPTSTKVIMWISEFLSNHLIVGLAIVATIGTAIFFALRTKQGQRVLEFISFKLPVVGDLVRQSNAARTARTLSSLLSSGVDMLEAISITKDVLQNSYYKDRLKLAGERVQKGIPLSSVFAETDIYPLLVGDMIEVGEETGKLSEMLLNLATYYENEVDEATKNMSTIIEPVLMVFIGASVGFFAVSMISPMYSVMSNV</sequence>
<proteinExistence type="inferred from homology"/>
<comment type="subcellular location">
    <subcellularLocation>
        <location evidence="1">Cell inner membrane</location>
        <topology evidence="1">Multi-pass membrane protein</topology>
    </subcellularLocation>
</comment>
<evidence type="ECO:0000256" key="3">
    <source>
        <dbReference type="ARBA" id="ARBA00022475"/>
    </source>
</evidence>
<evidence type="ECO:0000256" key="4">
    <source>
        <dbReference type="ARBA" id="ARBA00022519"/>
    </source>
</evidence>
<gene>
    <name evidence="10" type="ORF">AUK15_02595</name>
</gene>
<evidence type="ECO:0000313" key="11">
    <source>
        <dbReference type="Proteomes" id="UP000182059"/>
    </source>
</evidence>
<reference evidence="10 11" key="1">
    <citation type="journal article" date="2016" name="Environ. Microbiol.">
        <title>Genomic resolution of a cold subsurface aquifer community provides metabolic insights for novel microbes adapted to high CO concentrations.</title>
        <authorList>
            <person name="Probst A.J."/>
            <person name="Castelle C.J."/>
            <person name="Singh A."/>
            <person name="Brown C.T."/>
            <person name="Anantharaman K."/>
            <person name="Sharon I."/>
            <person name="Hug L.A."/>
            <person name="Burstein D."/>
            <person name="Emerson J.B."/>
            <person name="Thomas B.C."/>
            <person name="Banfield J.F."/>
        </authorList>
    </citation>
    <scope>NUCLEOTIDE SEQUENCE [LARGE SCALE GENOMIC DNA]</scope>
    <source>
        <strain evidence="10">CG2_30_43_9</strain>
    </source>
</reference>
<comment type="similarity">
    <text evidence="2">Belongs to the GSP F family.</text>
</comment>
<keyword evidence="4" id="KW-0997">Cell inner membrane</keyword>
<keyword evidence="6 8" id="KW-1133">Transmembrane helix</keyword>